<accession>A0ABY2VEZ7</accession>
<reference evidence="2 3" key="1">
    <citation type="submission" date="2019-05" db="EMBL/GenBank/DDBJ databases">
        <title>Identification and Biocontrol Activity Analysis of Biocontrol Strain PF-1 Based on Genome-wide Data.</title>
        <authorList>
            <person name="Qi J."/>
        </authorList>
    </citation>
    <scope>NUCLEOTIDE SEQUENCE [LARGE SCALE GENOMIC DNA]</scope>
    <source>
        <strain evidence="2 3">PF-1</strain>
    </source>
</reference>
<dbReference type="RefSeq" id="WP_011063345.1">
    <property type="nucleotide sequence ID" value="NZ_CP022097.2"/>
</dbReference>
<dbReference type="EMBL" id="VAVY01000003">
    <property type="protein sequence ID" value="TMM62897.1"/>
    <property type="molecule type" value="Genomic_DNA"/>
</dbReference>
<comment type="caution">
    <text evidence="2">The sequence shown here is derived from an EMBL/GenBank/DDBJ whole genome shotgun (WGS) entry which is preliminary data.</text>
</comment>
<name>A0ABY2VEZ7_9PSED</name>
<dbReference type="Proteomes" id="UP000310095">
    <property type="component" value="Unassembled WGS sequence"/>
</dbReference>
<protein>
    <submittedName>
        <fullName evidence="2">NAD-dependent epimerase/dehydratase family protein</fullName>
    </submittedName>
</protein>
<dbReference type="SUPFAM" id="SSF51735">
    <property type="entry name" value="NAD(P)-binding Rossmann-fold domains"/>
    <property type="match status" value="1"/>
</dbReference>
<dbReference type="InterPro" id="IPR001509">
    <property type="entry name" value="Epimerase_deHydtase"/>
</dbReference>
<gene>
    <name evidence="2" type="ORF">FEF10_22735</name>
</gene>
<dbReference type="InterPro" id="IPR036291">
    <property type="entry name" value="NAD(P)-bd_dom_sf"/>
</dbReference>
<dbReference type="Pfam" id="PF01370">
    <property type="entry name" value="Epimerase"/>
    <property type="match status" value="1"/>
</dbReference>
<feature type="domain" description="NAD-dependent epimerase/dehydratase" evidence="1">
    <location>
        <begin position="56"/>
        <end position="224"/>
    </location>
</feature>
<keyword evidence="3" id="KW-1185">Reference proteome</keyword>
<dbReference type="Gene3D" id="3.40.50.720">
    <property type="entry name" value="NAD(P)-binding Rossmann-like Domain"/>
    <property type="match status" value="1"/>
</dbReference>
<organism evidence="2 3">
    <name type="scientific">Pseudomonas protegens</name>
    <dbReference type="NCBI Taxonomy" id="380021"/>
    <lineage>
        <taxon>Bacteria</taxon>
        <taxon>Pseudomonadati</taxon>
        <taxon>Pseudomonadota</taxon>
        <taxon>Gammaproteobacteria</taxon>
        <taxon>Pseudomonadales</taxon>
        <taxon>Pseudomonadaceae</taxon>
        <taxon>Pseudomonas</taxon>
    </lineage>
</organism>
<sequence length="310" mass="35433">MNVAMLGASSQIAKDLILSFSQTTDTHLTLFVRHISSLDALVLKVIEEKQYQVLEYTEFTHHINFDVILNFVGVGDPARAATMGGQIFEITEHYDGLALEYIQKHPSCKYIFLSSGAVYGGQFETPITHHSTAQFDINQLKTTDWYAIAKVYAEAKHRAMPHHQIIDIRVFNYFSHTLDMQSRFLITDLVRATLQARVFNTSAQNITRDFITPTDFFQLVQKVISSKYFLNQAIDCYTKSPIDKISLLEAFQDRFSLKYTLENEFQSLNATGMKLNYYSLNKAPSELVYEPVFSSLDGLFYEIDKIPGIK</sequence>
<evidence type="ECO:0000313" key="3">
    <source>
        <dbReference type="Proteomes" id="UP000310095"/>
    </source>
</evidence>
<proteinExistence type="predicted"/>
<evidence type="ECO:0000313" key="2">
    <source>
        <dbReference type="EMBL" id="TMM62897.1"/>
    </source>
</evidence>
<evidence type="ECO:0000259" key="1">
    <source>
        <dbReference type="Pfam" id="PF01370"/>
    </source>
</evidence>